<dbReference type="PANTHER" id="PTHR15430">
    <property type="entry name" value="GLOMULIN"/>
    <property type="match status" value="1"/>
</dbReference>
<dbReference type="FunCoup" id="T1I959">
    <property type="interactions" value="943"/>
</dbReference>
<dbReference type="HOGENOM" id="CLU_029654_2_0_1"/>
<keyword evidence="2" id="KW-1185">Reference proteome</keyword>
<dbReference type="STRING" id="13249.T1I959"/>
<dbReference type="InterPro" id="IPR013877">
    <property type="entry name" value="YAP-bd/ALF4/Glomulin"/>
</dbReference>
<dbReference type="InParanoid" id="T1I959"/>
<dbReference type="AlphaFoldDB" id="T1I959"/>
<organism evidence="1 2">
    <name type="scientific">Rhodnius prolixus</name>
    <name type="common">Triatomid bug</name>
    <dbReference type="NCBI Taxonomy" id="13249"/>
    <lineage>
        <taxon>Eukaryota</taxon>
        <taxon>Metazoa</taxon>
        <taxon>Ecdysozoa</taxon>
        <taxon>Arthropoda</taxon>
        <taxon>Hexapoda</taxon>
        <taxon>Insecta</taxon>
        <taxon>Pterygota</taxon>
        <taxon>Neoptera</taxon>
        <taxon>Paraneoptera</taxon>
        <taxon>Hemiptera</taxon>
        <taxon>Heteroptera</taxon>
        <taxon>Panheteroptera</taxon>
        <taxon>Cimicomorpha</taxon>
        <taxon>Reduviidae</taxon>
        <taxon>Triatominae</taxon>
        <taxon>Rhodnius</taxon>
    </lineage>
</organism>
<dbReference type="Pfam" id="PF08568">
    <property type="entry name" value="Kinetochor_Ybp2"/>
    <property type="match status" value="1"/>
</dbReference>
<dbReference type="GO" id="GO:0005737">
    <property type="term" value="C:cytoplasm"/>
    <property type="evidence" value="ECO:0007669"/>
    <property type="project" value="TreeGrafter"/>
</dbReference>
<dbReference type="InterPro" id="IPR019516">
    <property type="entry name" value="Glomulin/ALF4"/>
</dbReference>
<dbReference type="EMBL" id="ACPB03001910">
    <property type="status" value="NOT_ANNOTATED_CDS"/>
    <property type="molecule type" value="Genomic_DNA"/>
</dbReference>
<accession>T1I959</accession>
<dbReference type="PANTHER" id="PTHR15430:SF1">
    <property type="entry name" value="GLOMULIN"/>
    <property type="match status" value="1"/>
</dbReference>
<dbReference type="OMA" id="LAMYYHA"/>
<dbReference type="VEuPathDB" id="VectorBase:RPRC012831"/>
<dbReference type="EnsemblMetazoa" id="RPRC012831-RA">
    <property type="protein sequence ID" value="RPRC012831-PA"/>
    <property type="gene ID" value="RPRC012831"/>
</dbReference>
<dbReference type="eggNOG" id="ENOG502QQAV">
    <property type="taxonomic scope" value="Eukaryota"/>
</dbReference>
<evidence type="ECO:0000313" key="1">
    <source>
        <dbReference type="EnsemblMetazoa" id="RPRC012831-PA"/>
    </source>
</evidence>
<dbReference type="GO" id="GO:0055105">
    <property type="term" value="F:ubiquitin-protein transferase inhibitor activity"/>
    <property type="evidence" value="ECO:0007669"/>
    <property type="project" value="TreeGrafter"/>
</dbReference>
<proteinExistence type="predicted"/>
<name>T1I959_RHOPR</name>
<dbReference type="Proteomes" id="UP000015103">
    <property type="component" value="Unassembled WGS sequence"/>
</dbReference>
<evidence type="ECO:0000313" key="2">
    <source>
        <dbReference type="Proteomes" id="UP000015103"/>
    </source>
</evidence>
<reference evidence="1" key="1">
    <citation type="submission" date="2015-05" db="UniProtKB">
        <authorList>
            <consortium name="EnsemblMetazoa"/>
        </authorList>
    </citation>
    <scope>IDENTIFICATION</scope>
</reference>
<sequence>MEAKEEFFSVLEEILHRKPEEATNILNVPKYLEILENSGWELVPRLTAYVTVNNHLENSHLYNSSVDLLLEIAKVANPEDVLFEFIEQAEMPNNAERFIVIMKAVQIVLMRLPQRRGVAIGWFCNALIRYITEVSIPQSAILESEEQVLLENDGHMQFLENLYLEILDFFAPFLEEVKNDQYSIAEKHVEIYRGTMQKTILKLFGHPLMNIHLGRENTSSPFRSVAENLIEFVITFGDDLISFLEFVNVSEVDNSTVDSEYDNSSLGVFYYLILVEEVYIEKIPCVYNSIYLLRQLLILAMALMLVDNSNAQWKGLMLAENALGRVDDKELKLEKAGHIQCREFAEQCAKIMIYFEKKRNRERAVLIFQKFLRIFDPRGRFYMLLFLIDTIEEPGFIGYLATMTKDFVAESLTSKNSEELKYFTGKCLRDLIKKFCRLEGGCETDLMRNSDLIISSLNLLRYLIIRDTENCTGFLELLPIIEINYLSPLKNAVQISRAHYEVQKKEINNPSNTQSMKTSTIVSVGGLELPDLSCEQKFQIIDKALNTFDLIDSLLSRLIECIHVYK</sequence>
<protein>
    <submittedName>
        <fullName evidence="1">Uncharacterized protein</fullName>
    </submittedName>
</protein>